<keyword evidence="1" id="KW-0175">Coiled coil</keyword>
<name>A0AAE2BHD6_9LAMI</name>
<dbReference type="AlphaFoldDB" id="A0AAE2BHD6"/>
<reference evidence="3" key="1">
    <citation type="submission" date="2020-06" db="EMBL/GenBank/DDBJ databases">
        <authorList>
            <person name="Li T."/>
            <person name="Hu X."/>
            <person name="Zhang T."/>
            <person name="Song X."/>
            <person name="Zhang H."/>
            <person name="Dai N."/>
            <person name="Sheng W."/>
            <person name="Hou X."/>
            <person name="Wei L."/>
        </authorList>
    </citation>
    <scope>NUCLEOTIDE SEQUENCE</scope>
    <source>
        <strain evidence="3">K16</strain>
        <tissue evidence="3">Leaf</tissue>
    </source>
</reference>
<evidence type="ECO:0000313" key="4">
    <source>
        <dbReference type="Proteomes" id="UP001289374"/>
    </source>
</evidence>
<feature type="compositionally biased region" description="Acidic residues" evidence="2">
    <location>
        <begin position="91"/>
        <end position="100"/>
    </location>
</feature>
<accession>A0AAE2BHD6</accession>
<dbReference type="EMBL" id="JACGWL010000016">
    <property type="protein sequence ID" value="KAK4385534.1"/>
    <property type="molecule type" value="Genomic_DNA"/>
</dbReference>
<feature type="region of interest" description="Disordered" evidence="2">
    <location>
        <begin position="91"/>
        <end position="194"/>
    </location>
</feature>
<feature type="coiled-coil region" evidence="1">
    <location>
        <begin position="39"/>
        <end position="73"/>
    </location>
</feature>
<proteinExistence type="predicted"/>
<evidence type="ECO:0000256" key="2">
    <source>
        <dbReference type="SAM" id="MobiDB-lite"/>
    </source>
</evidence>
<protein>
    <submittedName>
        <fullName evidence="3">Uncharacterized protein</fullName>
    </submittedName>
</protein>
<keyword evidence="4" id="KW-1185">Reference proteome</keyword>
<dbReference type="Proteomes" id="UP001289374">
    <property type="component" value="Unassembled WGS sequence"/>
</dbReference>
<dbReference type="PANTHER" id="PTHR33701:SF3">
    <property type="entry name" value="TRANSCRIPTIONAL REGULATOR ATRX"/>
    <property type="match status" value="1"/>
</dbReference>
<evidence type="ECO:0000313" key="3">
    <source>
        <dbReference type="EMBL" id="KAK4385534.1"/>
    </source>
</evidence>
<reference evidence="3" key="2">
    <citation type="journal article" date="2024" name="Plant">
        <title>Genomic evolution and insights into agronomic trait innovations of Sesamum species.</title>
        <authorList>
            <person name="Miao H."/>
            <person name="Wang L."/>
            <person name="Qu L."/>
            <person name="Liu H."/>
            <person name="Sun Y."/>
            <person name="Le M."/>
            <person name="Wang Q."/>
            <person name="Wei S."/>
            <person name="Zheng Y."/>
            <person name="Lin W."/>
            <person name="Duan Y."/>
            <person name="Cao H."/>
            <person name="Xiong S."/>
            <person name="Wang X."/>
            <person name="Wei L."/>
            <person name="Li C."/>
            <person name="Ma Q."/>
            <person name="Ju M."/>
            <person name="Zhao R."/>
            <person name="Li G."/>
            <person name="Mu C."/>
            <person name="Tian Q."/>
            <person name="Mei H."/>
            <person name="Zhang T."/>
            <person name="Gao T."/>
            <person name="Zhang H."/>
        </authorList>
    </citation>
    <scope>NUCLEOTIDE SEQUENCE</scope>
    <source>
        <strain evidence="3">K16</strain>
    </source>
</reference>
<feature type="region of interest" description="Disordered" evidence="2">
    <location>
        <begin position="1"/>
        <end position="22"/>
    </location>
</feature>
<evidence type="ECO:0000256" key="1">
    <source>
        <dbReference type="SAM" id="Coils"/>
    </source>
</evidence>
<feature type="compositionally biased region" description="Low complexity" evidence="2">
    <location>
        <begin position="130"/>
        <end position="145"/>
    </location>
</feature>
<gene>
    <name evidence="3" type="ORF">Sango_2677400</name>
</gene>
<comment type="caution">
    <text evidence="3">The sequence shown here is derived from an EMBL/GenBank/DDBJ whole genome shotgun (WGS) entry which is preliminary data.</text>
</comment>
<organism evidence="3 4">
    <name type="scientific">Sesamum angolense</name>
    <dbReference type="NCBI Taxonomy" id="2727404"/>
    <lineage>
        <taxon>Eukaryota</taxon>
        <taxon>Viridiplantae</taxon>
        <taxon>Streptophyta</taxon>
        <taxon>Embryophyta</taxon>
        <taxon>Tracheophyta</taxon>
        <taxon>Spermatophyta</taxon>
        <taxon>Magnoliopsida</taxon>
        <taxon>eudicotyledons</taxon>
        <taxon>Gunneridae</taxon>
        <taxon>Pentapetalae</taxon>
        <taxon>asterids</taxon>
        <taxon>lamiids</taxon>
        <taxon>Lamiales</taxon>
        <taxon>Pedaliaceae</taxon>
        <taxon>Sesamum</taxon>
    </lineage>
</organism>
<feature type="compositionally biased region" description="Basic and acidic residues" evidence="2">
    <location>
        <begin position="118"/>
        <end position="129"/>
    </location>
</feature>
<dbReference type="PANTHER" id="PTHR33701">
    <property type="entry name" value="TRANSMEMBRANE PROTEIN"/>
    <property type="match status" value="1"/>
</dbReference>
<sequence>MSSYADEDQEQRKTSSVEESDSMTIEFLRARLLSERSVSKSARQRADDLAKRVEELEEQLKFVSLQREKAEKATANVLAILEDRGISDVSEEFDSYSEQDESPHDFKARNGSLMIKEPSMHTELRKNEVEAAYSSSEIESSPSTELQKDGAEKPTCSSDVNSFDGEPVGPRGSSGYANGKNPLESPIFGSNSEPQKVYEHSFTGHERNEDMESALQHQAQLIGRYEEEEKAQREWEEKFRENNSGTQDIFFRHLIEAGQTPHQHRNL</sequence>